<feature type="domain" description="E3 Ubiquitin ligase MUL1-like" evidence="13">
    <location>
        <begin position="116"/>
        <end position="248"/>
    </location>
</feature>
<comment type="caution">
    <text evidence="14">The sequence shown here is derived from an EMBL/GenBank/DDBJ whole genome shotgun (WGS) entry which is preliminary data.</text>
</comment>
<dbReference type="InterPro" id="IPR051652">
    <property type="entry name" value="MDM2_MDM4_MUL1"/>
</dbReference>
<evidence type="ECO:0000256" key="5">
    <source>
        <dbReference type="ARBA" id="ARBA00022692"/>
    </source>
</evidence>
<feature type="non-terminal residue" evidence="14">
    <location>
        <position position="273"/>
    </location>
</feature>
<evidence type="ECO:0000259" key="13">
    <source>
        <dbReference type="Pfam" id="PF12483"/>
    </source>
</evidence>
<evidence type="ECO:0000256" key="12">
    <source>
        <dbReference type="SAM" id="Phobius"/>
    </source>
</evidence>
<evidence type="ECO:0000256" key="6">
    <source>
        <dbReference type="ARBA" id="ARBA00022723"/>
    </source>
</evidence>
<keyword evidence="4" id="KW-0808">Transferase</keyword>
<keyword evidence="8" id="KW-0833">Ubl conjugation pathway</keyword>
<feature type="non-terminal residue" evidence="14">
    <location>
        <position position="1"/>
    </location>
</feature>
<evidence type="ECO:0000313" key="14">
    <source>
        <dbReference type="EMBL" id="KAG2462340.1"/>
    </source>
</evidence>
<feature type="transmembrane region" description="Helical" evidence="12">
    <location>
        <begin position="6"/>
        <end position="28"/>
    </location>
</feature>
<keyword evidence="6" id="KW-0479">Metal-binding</keyword>
<dbReference type="InterPro" id="IPR022170">
    <property type="entry name" value="MUL1-like"/>
</dbReference>
<dbReference type="GO" id="GO:0016567">
    <property type="term" value="P:protein ubiquitination"/>
    <property type="evidence" value="ECO:0007669"/>
    <property type="project" value="InterPro"/>
</dbReference>
<dbReference type="GO" id="GO:0016020">
    <property type="term" value="C:membrane"/>
    <property type="evidence" value="ECO:0007669"/>
    <property type="project" value="UniProtKB-SubCell"/>
</dbReference>
<evidence type="ECO:0000256" key="2">
    <source>
        <dbReference type="ARBA" id="ARBA00004141"/>
    </source>
</evidence>
<dbReference type="PANTHER" id="PTHR12183:SF36">
    <property type="entry name" value="RING-TYPE E3 UBIQUITIN TRANSFERASE"/>
    <property type="match status" value="1"/>
</dbReference>
<dbReference type="GO" id="GO:0016874">
    <property type="term" value="F:ligase activity"/>
    <property type="evidence" value="ECO:0007669"/>
    <property type="project" value="UniProtKB-KW"/>
</dbReference>
<protein>
    <recommendedName>
        <fullName evidence="3">RING-type E3 ubiquitin transferase</fullName>
        <ecNumber evidence="3">2.3.2.27</ecNumber>
    </recommendedName>
</protein>
<evidence type="ECO:0000256" key="3">
    <source>
        <dbReference type="ARBA" id="ARBA00012483"/>
    </source>
</evidence>
<evidence type="ECO:0000256" key="7">
    <source>
        <dbReference type="ARBA" id="ARBA00022771"/>
    </source>
</evidence>
<dbReference type="GO" id="GO:0061630">
    <property type="term" value="F:ubiquitin protein ligase activity"/>
    <property type="evidence" value="ECO:0007669"/>
    <property type="project" value="UniProtKB-EC"/>
</dbReference>
<evidence type="ECO:0000256" key="11">
    <source>
        <dbReference type="ARBA" id="ARBA00023136"/>
    </source>
</evidence>
<gene>
    <name evidence="14" type="primary">Mul1a_0</name>
    <name evidence="14" type="ORF">GTO96_0001231</name>
</gene>
<comment type="subcellular location">
    <subcellularLocation>
        <location evidence="2">Membrane</location>
        <topology evidence="2">Multi-pass membrane protein</topology>
    </subcellularLocation>
</comment>
<dbReference type="EC" id="2.3.2.27" evidence="3"/>
<reference evidence="14 15" key="1">
    <citation type="journal article" date="2021" name="Cell">
        <title>Tracing the genetic footprints of vertebrate landing in non-teleost ray-finned fishes.</title>
        <authorList>
            <person name="Bi X."/>
            <person name="Wang K."/>
            <person name="Yang L."/>
            <person name="Pan H."/>
            <person name="Jiang H."/>
            <person name="Wei Q."/>
            <person name="Fang M."/>
            <person name="Yu H."/>
            <person name="Zhu C."/>
            <person name="Cai Y."/>
            <person name="He Y."/>
            <person name="Gan X."/>
            <person name="Zeng H."/>
            <person name="Yu D."/>
            <person name="Zhu Y."/>
            <person name="Jiang H."/>
            <person name="Qiu Q."/>
            <person name="Yang H."/>
            <person name="Zhang Y.E."/>
            <person name="Wang W."/>
            <person name="Zhu M."/>
            <person name="He S."/>
            <person name="Zhang G."/>
        </authorList>
    </citation>
    <scope>NUCLEOTIDE SEQUENCE [LARGE SCALE GENOMIC DNA]</scope>
    <source>
        <strain evidence="14">Bchr_013</strain>
    </source>
</reference>
<proteinExistence type="predicted"/>
<keyword evidence="9" id="KW-0862">Zinc</keyword>
<organism evidence="14 15">
    <name type="scientific">Polypterus senegalus</name>
    <name type="common">Senegal bichir</name>
    <dbReference type="NCBI Taxonomy" id="55291"/>
    <lineage>
        <taxon>Eukaryota</taxon>
        <taxon>Metazoa</taxon>
        <taxon>Chordata</taxon>
        <taxon>Craniata</taxon>
        <taxon>Vertebrata</taxon>
        <taxon>Euteleostomi</taxon>
        <taxon>Actinopterygii</taxon>
        <taxon>Polypteriformes</taxon>
        <taxon>Polypteridae</taxon>
        <taxon>Polypterus</taxon>
    </lineage>
</organism>
<dbReference type="AlphaFoldDB" id="A0A8X7X7G6"/>
<dbReference type="GO" id="GO:0008270">
    <property type="term" value="F:zinc ion binding"/>
    <property type="evidence" value="ECO:0007669"/>
    <property type="project" value="UniProtKB-KW"/>
</dbReference>
<keyword evidence="10 12" id="KW-1133">Transmembrane helix</keyword>
<dbReference type="Proteomes" id="UP000886611">
    <property type="component" value="Unassembled WGS sequence"/>
</dbReference>
<evidence type="ECO:0000256" key="4">
    <source>
        <dbReference type="ARBA" id="ARBA00022679"/>
    </source>
</evidence>
<evidence type="ECO:0000313" key="15">
    <source>
        <dbReference type="Proteomes" id="UP000886611"/>
    </source>
</evidence>
<evidence type="ECO:0000256" key="9">
    <source>
        <dbReference type="ARBA" id="ARBA00022833"/>
    </source>
</evidence>
<dbReference type="EMBL" id="JAATIS010004040">
    <property type="protein sequence ID" value="KAG2462340.1"/>
    <property type="molecule type" value="Genomic_DNA"/>
</dbReference>
<keyword evidence="15" id="KW-1185">Reference proteome</keyword>
<accession>A0A8X7X7G6</accession>
<evidence type="ECO:0000256" key="1">
    <source>
        <dbReference type="ARBA" id="ARBA00000900"/>
    </source>
</evidence>
<sequence length="273" mass="30976">MSDNKYASLALLCFGGSLALSGLFYNLYRKKREEVQKLKEIPKVELNEDLINSIESLQPKQINYVAVEGIVLPDGEMLTSHYVPTCYGVIQKSIVQQNKKVFNKITNTWLVVPKMKNLQETIKTVPFSLAANSDYDTRVSVHVESPLTAMGFSLELVHSRLRFKDYFGHLLNMEKPWWLEEKEEMLKVGSTLTGFGELVLDSNRVLRLRPPMDGNKYMLIISDYWSYLKQQESSVMLCKVLTAVFGMTAALSSLCFLIGSAMRPEVTGLIRMA</sequence>
<keyword evidence="14" id="KW-0436">Ligase</keyword>
<dbReference type="PANTHER" id="PTHR12183">
    <property type="entry name" value="MITOCHONDRIAL UBIQUITIN LIGASE ACTIVATOR OF NFKB 1"/>
    <property type="match status" value="1"/>
</dbReference>
<feature type="transmembrane region" description="Helical" evidence="12">
    <location>
        <begin position="240"/>
        <end position="262"/>
    </location>
</feature>
<evidence type="ECO:0000256" key="10">
    <source>
        <dbReference type="ARBA" id="ARBA00022989"/>
    </source>
</evidence>
<evidence type="ECO:0000256" key="8">
    <source>
        <dbReference type="ARBA" id="ARBA00022786"/>
    </source>
</evidence>
<name>A0A8X7X7G6_POLSE</name>
<keyword evidence="11 12" id="KW-0472">Membrane</keyword>
<dbReference type="Pfam" id="PF12483">
    <property type="entry name" value="GIDE"/>
    <property type="match status" value="1"/>
</dbReference>
<keyword evidence="7" id="KW-0863">Zinc-finger</keyword>
<comment type="catalytic activity">
    <reaction evidence="1">
        <text>S-ubiquitinyl-[E2 ubiquitin-conjugating enzyme]-L-cysteine + [acceptor protein]-L-lysine = [E2 ubiquitin-conjugating enzyme]-L-cysteine + N(6)-ubiquitinyl-[acceptor protein]-L-lysine.</text>
        <dbReference type="EC" id="2.3.2.27"/>
    </reaction>
</comment>
<keyword evidence="5 12" id="KW-0812">Transmembrane</keyword>